<keyword evidence="9" id="KW-1185">Reference proteome</keyword>
<evidence type="ECO:0000256" key="6">
    <source>
        <dbReference type="PROSITE-ProRule" id="PRU00335"/>
    </source>
</evidence>
<organism evidence="8 9">
    <name type="scientific">Roseisalinus antarcticus</name>
    <dbReference type="NCBI Taxonomy" id="254357"/>
    <lineage>
        <taxon>Bacteria</taxon>
        <taxon>Pseudomonadati</taxon>
        <taxon>Pseudomonadota</taxon>
        <taxon>Alphaproteobacteria</taxon>
        <taxon>Rhodobacterales</taxon>
        <taxon>Roseobacteraceae</taxon>
        <taxon>Roseisalinus</taxon>
    </lineage>
</organism>
<dbReference type="Proteomes" id="UP000193900">
    <property type="component" value="Unassembled WGS sequence"/>
</dbReference>
<feature type="DNA-binding region" description="H-T-H motif" evidence="6">
    <location>
        <begin position="32"/>
        <end position="51"/>
    </location>
</feature>
<evidence type="ECO:0000313" key="8">
    <source>
        <dbReference type="EMBL" id="SLN43013.1"/>
    </source>
</evidence>
<evidence type="ECO:0000256" key="1">
    <source>
        <dbReference type="ARBA" id="ARBA00002856"/>
    </source>
</evidence>
<evidence type="ECO:0000313" key="9">
    <source>
        <dbReference type="Proteomes" id="UP000193900"/>
    </source>
</evidence>
<gene>
    <name evidence="8" type="primary">tetR</name>
    <name evidence="8" type="ORF">ROA7023_01748</name>
</gene>
<evidence type="ECO:0000259" key="7">
    <source>
        <dbReference type="PROSITE" id="PS50977"/>
    </source>
</evidence>
<feature type="domain" description="HTH tetR-type" evidence="7">
    <location>
        <begin position="9"/>
        <end position="69"/>
    </location>
</feature>
<dbReference type="Gene3D" id="1.10.10.60">
    <property type="entry name" value="Homeodomain-like"/>
    <property type="match status" value="1"/>
</dbReference>
<dbReference type="InterPro" id="IPR001647">
    <property type="entry name" value="HTH_TetR"/>
</dbReference>
<name>A0A1Y5SND0_9RHOB</name>
<keyword evidence="3" id="KW-0805">Transcription regulation</keyword>
<sequence>MSTSGSRTPLTRDRILAEAMAFADAQGLAALSMRKLAQQLGVEAMSLYNHVSNKADLLAGMVDLVAGEFARPGPGEWRGEMRNRAQAAHAALMRHRWAAQLILTNAEPGPNMLAYVEATLACLVGAGFSYPQADHIWNTLDAYIYGYTIQRQTFPFQPEDYAEAAAANMEMIPADLFPHLRGLAEKIAVREHDGIQTLEFGLDLMLDGMEGMRPLT</sequence>
<dbReference type="SUPFAM" id="SSF48498">
    <property type="entry name" value="Tetracyclin repressor-like, C-terminal domain"/>
    <property type="match status" value="1"/>
</dbReference>
<dbReference type="InterPro" id="IPR009057">
    <property type="entry name" value="Homeodomain-like_sf"/>
</dbReference>
<dbReference type="AlphaFoldDB" id="A0A1Y5SND0"/>
<proteinExistence type="predicted"/>
<dbReference type="GO" id="GO:0003700">
    <property type="term" value="F:DNA-binding transcription factor activity"/>
    <property type="evidence" value="ECO:0007669"/>
    <property type="project" value="TreeGrafter"/>
</dbReference>
<dbReference type="RefSeq" id="WP_085878620.1">
    <property type="nucleotide sequence ID" value="NZ_FWFZ01000007.1"/>
</dbReference>
<dbReference type="PRINTS" id="PR00400">
    <property type="entry name" value="TETREPRESSOR"/>
</dbReference>
<dbReference type="GO" id="GO:0046677">
    <property type="term" value="P:response to antibiotic"/>
    <property type="evidence" value="ECO:0007669"/>
    <property type="project" value="InterPro"/>
</dbReference>
<keyword evidence="4 6" id="KW-0238">DNA-binding</keyword>
<evidence type="ECO:0000256" key="4">
    <source>
        <dbReference type="ARBA" id="ARBA00023125"/>
    </source>
</evidence>
<dbReference type="InterPro" id="IPR004111">
    <property type="entry name" value="Repressor_TetR_C"/>
</dbReference>
<protein>
    <submittedName>
        <fullName evidence="8">Tetracycline repressor protein class E</fullName>
    </submittedName>
</protein>
<keyword evidence="5" id="KW-0804">Transcription</keyword>
<dbReference type="GO" id="GO:0045892">
    <property type="term" value="P:negative regulation of DNA-templated transcription"/>
    <property type="evidence" value="ECO:0007669"/>
    <property type="project" value="InterPro"/>
</dbReference>
<reference evidence="8 9" key="1">
    <citation type="submission" date="2017-03" db="EMBL/GenBank/DDBJ databases">
        <authorList>
            <person name="Afonso C.L."/>
            <person name="Miller P.J."/>
            <person name="Scott M.A."/>
            <person name="Spackman E."/>
            <person name="Goraichik I."/>
            <person name="Dimitrov K.M."/>
            <person name="Suarez D.L."/>
            <person name="Swayne D.E."/>
        </authorList>
    </citation>
    <scope>NUCLEOTIDE SEQUENCE [LARGE SCALE GENOMIC DNA]</scope>
    <source>
        <strain evidence="8 9">CECT 7023</strain>
    </source>
</reference>
<accession>A0A1Y5SND0</accession>
<evidence type="ECO:0000256" key="3">
    <source>
        <dbReference type="ARBA" id="ARBA00023015"/>
    </source>
</evidence>
<keyword evidence="2" id="KW-0678">Repressor</keyword>
<dbReference type="PROSITE" id="PS50977">
    <property type="entry name" value="HTH_TETR_2"/>
    <property type="match status" value="1"/>
</dbReference>
<dbReference type="OrthoDB" id="329481at2"/>
<dbReference type="EMBL" id="FWFZ01000007">
    <property type="protein sequence ID" value="SLN43013.1"/>
    <property type="molecule type" value="Genomic_DNA"/>
</dbReference>
<evidence type="ECO:0000256" key="2">
    <source>
        <dbReference type="ARBA" id="ARBA00022491"/>
    </source>
</evidence>
<comment type="function">
    <text evidence="1">TetR is the repressor of the tetracycline resistance element; its N-terminal region forms a helix-turn-helix structure and binds DNA. Binding of tetracycline to TetR reduces the repressor affinity for the tetracycline resistance gene (tetA) promoter operator sites.</text>
</comment>
<evidence type="ECO:0000256" key="5">
    <source>
        <dbReference type="ARBA" id="ARBA00023163"/>
    </source>
</evidence>
<dbReference type="PANTHER" id="PTHR30055">
    <property type="entry name" value="HTH-TYPE TRANSCRIPTIONAL REGULATOR RUTR"/>
    <property type="match status" value="1"/>
</dbReference>
<dbReference type="Pfam" id="PF02909">
    <property type="entry name" value="TetR_C_1"/>
    <property type="match status" value="1"/>
</dbReference>
<dbReference type="PANTHER" id="PTHR30055:SF151">
    <property type="entry name" value="TRANSCRIPTIONAL REGULATORY PROTEIN"/>
    <property type="match status" value="1"/>
</dbReference>
<dbReference type="Pfam" id="PF00440">
    <property type="entry name" value="TetR_N"/>
    <property type="match status" value="1"/>
</dbReference>
<dbReference type="InterPro" id="IPR003012">
    <property type="entry name" value="Tet_transcr_reg_TetR"/>
</dbReference>
<dbReference type="InterPro" id="IPR036271">
    <property type="entry name" value="Tet_transcr_reg_TetR-rel_C_sf"/>
</dbReference>
<dbReference type="SUPFAM" id="SSF46689">
    <property type="entry name" value="Homeodomain-like"/>
    <property type="match status" value="1"/>
</dbReference>
<dbReference type="Gene3D" id="1.10.357.10">
    <property type="entry name" value="Tetracycline Repressor, domain 2"/>
    <property type="match status" value="1"/>
</dbReference>
<dbReference type="GO" id="GO:0000976">
    <property type="term" value="F:transcription cis-regulatory region binding"/>
    <property type="evidence" value="ECO:0007669"/>
    <property type="project" value="TreeGrafter"/>
</dbReference>
<dbReference type="InterPro" id="IPR050109">
    <property type="entry name" value="HTH-type_TetR-like_transc_reg"/>
</dbReference>